<organism evidence="1">
    <name type="scientific">viral metagenome</name>
    <dbReference type="NCBI Taxonomy" id="1070528"/>
    <lineage>
        <taxon>unclassified sequences</taxon>
        <taxon>metagenomes</taxon>
        <taxon>organismal metagenomes</taxon>
    </lineage>
</organism>
<protein>
    <submittedName>
        <fullName evidence="1">Uncharacterized protein</fullName>
    </submittedName>
</protein>
<proteinExistence type="predicted"/>
<reference evidence="1" key="1">
    <citation type="journal article" date="2020" name="Nature">
        <title>Giant virus diversity and host interactions through global metagenomics.</title>
        <authorList>
            <person name="Schulz F."/>
            <person name="Roux S."/>
            <person name="Paez-Espino D."/>
            <person name="Jungbluth S."/>
            <person name="Walsh D.A."/>
            <person name="Denef V.J."/>
            <person name="McMahon K.D."/>
            <person name="Konstantinidis K.T."/>
            <person name="Eloe-Fadrosh E.A."/>
            <person name="Kyrpides N.C."/>
            <person name="Woyke T."/>
        </authorList>
    </citation>
    <scope>NUCLEOTIDE SEQUENCE</scope>
    <source>
        <strain evidence="1">GVMAG-M-3300023174-104</strain>
    </source>
</reference>
<name>A0A6C0D0R9_9ZZZZ</name>
<accession>A0A6C0D0R9</accession>
<dbReference type="AlphaFoldDB" id="A0A6C0D0R9"/>
<evidence type="ECO:0000313" key="1">
    <source>
        <dbReference type="EMBL" id="QHT10053.1"/>
    </source>
</evidence>
<sequence>MKYSKDYSKIDGITREMKPCRVHNKSHREEYIKRYDNVNWSDQNINFDYVKRKDTPCQKFYQTFDTAQIDGDCWDKIRGAALQTVNAVSSASQTSCMPLTCADPSSYGSDTVPPTDILCPWLNCVATNATSCGNTLVQAVFSGAARGVTCNTIPNIPEQTSLTTLPPPSV</sequence>
<dbReference type="EMBL" id="MN739518">
    <property type="protein sequence ID" value="QHT10053.1"/>
    <property type="molecule type" value="Genomic_DNA"/>
</dbReference>